<protein>
    <submittedName>
        <fullName evidence="2">Uncharacterized protein</fullName>
    </submittedName>
</protein>
<feature type="compositionally biased region" description="Polar residues" evidence="1">
    <location>
        <begin position="204"/>
        <end position="214"/>
    </location>
</feature>
<feature type="compositionally biased region" description="Polar residues" evidence="1">
    <location>
        <begin position="19"/>
        <end position="35"/>
    </location>
</feature>
<dbReference type="AlphaFoldDB" id="A0AAN8WMH3"/>
<sequence>MLTKLKSSLHANAVLSKGQPVTSTDDSNVIASAESNKPRTRRVMLKRNSNVPSIQIDTSESIPTSSGSEGIREEFKFNSDPVKLEGSLEVDNVHSILAVRKIDKEATVSEEQIKLLTDKNSSNVLKEETKENSIDKSSVKENLNAVVAPLKDSVAPEYTGPPKNPDEQLKLSTDPGSIVAMKNTTAVVNVKTNQVIVNHAENMSQEESKNITSSDTKEISMDVTERNSSDKEKTIERMCVNSLTEMEEDAVDIFEDEEVLKIIGNFDEDLDMIEELRSEDMKQESVNAIDKDKLVLLEEMKTETGRSHEENSRVEEATISPSEELKSTRNSYENKSIFLGIKKPEKK</sequence>
<comment type="caution">
    <text evidence="2">The sequence shown here is derived from an EMBL/GenBank/DDBJ whole genome shotgun (WGS) entry which is preliminary data.</text>
</comment>
<evidence type="ECO:0000256" key="1">
    <source>
        <dbReference type="SAM" id="MobiDB-lite"/>
    </source>
</evidence>
<name>A0AAN8WMH3_HALRR</name>
<gene>
    <name evidence="2" type="ORF">SK128_012274</name>
</gene>
<reference evidence="2 3" key="1">
    <citation type="submission" date="2023-11" db="EMBL/GenBank/DDBJ databases">
        <title>Halocaridina rubra genome assembly.</title>
        <authorList>
            <person name="Smith C."/>
        </authorList>
    </citation>
    <scope>NUCLEOTIDE SEQUENCE [LARGE SCALE GENOMIC DNA]</scope>
    <source>
        <strain evidence="2">EP-1</strain>
        <tissue evidence="2">Whole</tissue>
    </source>
</reference>
<proteinExistence type="predicted"/>
<evidence type="ECO:0000313" key="2">
    <source>
        <dbReference type="EMBL" id="KAK7068731.1"/>
    </source>
</evidence>
<evidence type="ECO:0000313" key="3">
    <source>
        <dbReference type="Proteomes" id="UP001381693"/>
    </source>
</evidence>
<feature type="compositionally biased region" description="Basic and acidic residues" evidence="1">
    <location>
        <begin position="301"/>
        <end position="316"/>
    </location>
</feature>
<keyword evidence="3" id="KW-1185">Reference proteome</keyword>
<feature type="non-terminal residue" evidence="2">
    <location>
        <position position="347"/>
    </location>
</feature>
<accession>A0AAN8WMH3</accession>
<dbReference type="EMBL" id="JAXCGZ010017136">
    <property type="protein sequence ID" value="KAK7068731.1"/>
    <property type="molecule type" value="Genomic_DNA"/>
</dbReference>
<feature type="region of interest" description="Disordered" evidence="1">
    <location>
        <begin position="301"/>
        <end position="329"/>
    </location>
</feature>
<feature type="region of interest" description="Disordered" evidence="1">
    <location>
        <begin position="204"/>
        <end position="232"/>
    </location>
</feature>
<feature type="compositionally biased region" description="Basic and acidic residues" evidence="1">
    <location>
        <begin position="215"/>
        <end position="232"/>
    </location>
</feature>
<dbReference type="Proteomes" id="UP001381693">
    <property type="component" value="Unassembled WGS sequence"/>
</dbReference>
<feature type="region of interest" description="Disordered" evidence="1">
    <location>
        <begin position="13"/>
        <end position="69"/>
    </location>
</feature>
<organism evidence="2 3">
    <name type="scientific">Halocaridina rubra</name>
    <name type="common">Hawaiian red shrimp</name>
    <dbReference type="NCBI Taxonomy" id="373956"/>
    <lineage>
        <taxon>Eukaryota</taxon>
        <taxon>Metazoa</taxon>
        <taxon>Ecdysozoa</taxon>
        <taxon>Arthropoda</taxon>
        <taxon>Crustacea</taxon>
        <taxon>Multicrustacea</taxon>
        <taxon>Malacostraca</taxon>
        <taxon>Eumalacostraca</taxon>
        <taxon>Eucarida</taxon>
        <taxon>Decapoda</taxon>
        <taxon>Pleocyemata</taxon>
        <taxon>Caridea</taxon>
        <taxon>Atyoidea</taxon>
        <taxon>Atyidae</taxon>
        <taxon>Halocaridina</taxon>
    </lineage>
</organism>
<feature type="compositionally biased region" description="Polar residues" evidence="1">
    <location>
        <begin position="47"/>
        <end position="68"/>
    </location>
</feature>